<dbReference type="CDD" id="cd00090">
    <property type="entry name" value="HTH_ARSR"/>
    <property type="match status" value="1"/>
</dbReference>
<dbReference type="Pfam" id="PF08350">
    <property type="entry name" value="FilR1_middle"/>
    <property type="match status" value="1"/>
</dbReference>
<dbReference type="Gene3D" id="1.10.10.10">
    <property type="entry name" value="Winged helix-like DNA-binding domain superfamily/Winged helix DNA-binding domain"/>
    <property type="match status" value="1"/>
</dbReference>
<dbReference type="Proteomes" id="UP000198531">
    <property type="component" value="Unassembled WGS sequence"/>
</dbReference>
<dbReference type="STRING" id="553469.SAMN04487947_2728"/>
<dbReference type="AlphaFoldDB" id="A0A1I6I0S5"/>
<dbReference type="InterPro" id="IPR011991">
    <property type="entry name" value="ArsR-like_HTH"/>
</dbReference>
<dbReference type="EMBL" id="FOYT01000002">
    <property type="protein sequence ID" value="SFR60336.1"/>
    <property type="molecule type" value="Genomic_DNA"/>
</dbReference>
<dbReference type="OrthoDB" id="11410at2157"/>
<evidence type="ECO:0000313" key="3">
    <source>
        <dbReference type="EMBL" id="SFR60336.1"/>
    </source>
</evidence>
<dbReference type="SUPFAM" id="SSF46785">
    <property type="entry name" value="Winged helix' DNA-binding domain"/>
    <property type="match status" value="1"/>
</dbReference>
<feature type="domain" description="HVO-A0261-like N-terminal" evidence="2">
    <location>
        <begin position="4"/>
        <end position="84"/>
    </location>
</feature>
<dbReference type="RefSeq" id="WP_089808486.1">
    <property type="nucleotide sequence ID" value="NZ_FOYT01000002.1"/>
</dbReference>
<keyword evidence="4" id="KW-1185">Reference proteome</keyword>
<evidence type="ECO:0000259" key="1">
    <source>
        <dbReference type="Pfam" id="PF08350"/>
    </source>
</evidence>
<dbReference type="InterPro" id="IPR036388">
    <property type="entry name" value="WH-like_DNA-bd_sf"/>
</dbReference>
<dbReference type="InterPro" id="IPR057527">
    <property type="entry name" value="HVO_A0261-like_N"/>
</dbReference>
<protein>
    <submittedName>
        <fullName evidence="3">Predicted transcriptional regulator, contains HTH domain</fullName>
    </submittedName>
</protein>
<dbReference type="Pfam" id="PF25213">
    <property type="entry name" value="HVO_A0261_N"/>
    <property type="match status" value="1"/>
</dbReference>
<accession>A0A1I6I0S5</accession>
<organism evidence="3 4">
    <name type="scientific">Halogeometricum rufum</name>
    <dbReference type="NCBI Taxonomy" id="553469"/>
    <lineage>
        <taxon>Archaea</taxon>
        <taxon>Methanobacteriati</taxon>
        <taxon>Methanobacteriota</taxon>
        <taxon>Stenosarchaea group</taxon>
        <taxon>Halobacteria</taxon>
        <taxon>Halobacteriales</taxon>
        <taxon>Haloferacaceae</taxon>
        <taxon>Halogeometricum</taxon>
    </lineage>
</organism>
<gene>
    <name evidence="3" type="ORF">SAMN04487947_2728</name>
</gene>
<feature type="domain" description="Methanogenesis regulatory protein FilR1 middle" evidence="1">
    <location>
        <begin position="117"/>
        <end position="242"/>
    </location>
</feature>
<proteinExistence type="predicted"/>
<evidence type="ECO:0000313" key="4">
    <source>
        <dbReference type="Proteomes" id="UP000198531"/>
    </source>
</evidence>
<dbReference type="InterPro" id="IPR013561">
    <property type="entry name" value="FilR1_middle_dom"/>
</dbReference>
<dbReference type="InterPro" id="IPR036390">
    <property type="entry name" value="WH_DNA-bd_sf"/>
</dbReference>
<sequence>MDDEDVVEVVKRFPILDALTDRPRTAAQLADRLSFSRSTVHRSTNRLADLGLLRKREDAFELTSFGRVATRSVAECRRDLDTASQLAPFLEAVETEVSFPVGPLSDASVTPCGRRRPHFAVKRVSDMLADSDSLRMFSGIVSPVYVERCCEHATDGSSIRAVFDRQVVDILFDDYASESKAACREGDLEVLIHDDCPFDLFVFDDRVAMTTHRADGSQAPFVESADPDVYEWAEQLFESYVSQAEFATLF</sequence>
<evidence type="ECO:0000259" key="2">
    <source>
        <dbReference type="Pfam" id="PF25213"/>
    </source>
</evidence>
<name>A0A1I6I0S5_9EURY</name>
<reference evidence="4" key="1">
    <citation type="submission" date="2016-10" db="EMBL/GenBank/DDBJ databases">
        <authorList>
            <person name="Varghese N."/>
            <person name="Submissions S."/>
        </authorList>
    </citation>
    <scope>NUCLEOTIDE SEQUENCE [LARGE SCALE GENOMIC DNA]</scope>
    <source>
        <strain evidence="4">CGMCC 1.7736</strain>
    </source>
</reference>